<dbReference type="GO" id="GO:0009821">
    <property type="term" value="P:alkaloid biosynthetic process"/>
    <property type="evidence" value="ECO:0007669"/>
    <property type="project" value="UniProtKB-ARBA"/>
</dbReference>
<dbReference type="SUPFAM" id="SSF53098">
    <property type="entry name" value="Ribonuclease H-like"/>
    <property type="match status" value="1"/>
</dbReference>
<evidence type="ECO:0000256" key="4">
    <source>
        <dbReference type="ARBA" id="ARBA00023295"/>
    </source>
</evidence>
<accession>A0AAW2TZ29</accession>
<keyword evidence="4" id="KW-0326">Glycosidase</keyword>
<organism evidence="7">
    <name type="scientific">Sesamum latifolium</name>
    <dbReference type="NCBI Taxonomy" id="2727402"/>
    <lineage>
        <taxon>Eukaryota</taxon>
        <taxon>Viridiplantae</taxon>
        <taxon>Streptophyta</taxon>
        <taxon>Embryophyta</taxon>
        <taxon>Tracheophyta</taxon>
        <taxon>Spermatophyta</taxon>
        <taxon>Magnoliopsida</taxon>
        <taxon>eudicotyledons</taxon>
        <taxon>Gunneridae</taxon>
        <taxon>Pentapetalae</taxon>
        <taxon>asterids</taxon>
        <taxon>lamiids</taxon>
        <taxon>Lamiales</taxon>
        <taxon>Pedaliaceae</taxon>
        <taxon>Sesamum</taxon>
    </lineage>
</organism>
<evidence type="ECO:0000259" key="6">
    <source>
        <dbReference type="Pfam" id="PF07727"/>
    </source>
</evidence>
<dbReference type="InterPro" id="IPR033132">
    <property type="entry name" value="GH_1_N_CS"/>
</dbReference>
<dbReference type="InterPro" id="IPR017853">
    <property type="entry name" value="GH"/>
</dbReference>
<dbReference type="InterPro" id="IPR012337">
    <property type="entry name" value="RNaseH-like_sf"/>
</dbReference>
<dbReference type="PROSITE" id="PS00653">
    <property type="entry name" value="GLYCOSYL_HYDROL_F1_2"/>
    <property type="match status" value="1"/>
</dbReference>
<dbReference type="InterPro" id="IPR013103">
    <property type="entry name" value="RVT_2"/>
</dbReference>
<dbReference type="AlphaFoldDB" id="A0AAW2TZ29"/>
<evidence type="ECO:0000256" key="5">
    <source>
        <dbReference type="RuleBase" id="RU003690"/>
    </source>
</evidence>
<name>A0AAW2TZ29_9LAMI</name>
<dbReference type="FunFam" id="3.20.20.80:FF:000022">
    <property type="entry name" value="Beta-glucosidase 11"/>
    <property type="match status" value="1"/>
</dbReference>
<comment type="caution">
    <text evidence="7">The sequence shown here is derived from an EMBL/GenBank/DDBJ whole genome shotgun (WGS) entry which is preliminary data.</text>
</comment>
<evidence type="ECO:0000256" key="3">
    <source>
        <dbReference type="ARBA" id="ARBA00022801"/>
    </source>
</evidence>
<feature type="domain" description="Reverse transcriptase Ty1/copia-type" evidence="6">
    <location>
        <begin position="517"/>
        <end position="591"/>
    </location>
</feature>
<dbReference type="Pfam" id="PF00232">
    <property type="entry name" value="Glyco_hydro_1"/>
    <property type="match status" value="1"/>
</dbReference>
<dbReference type="PRINTS" id="PR00131">
    <property type="entry name" value="GLHYDRLASE1"/>
</dbReference>
<keyword evidence="2" id="KW-0017">Alkaloid metabolism</keyword>
<reference evidence="7" key="1">
    <citation type="submission" date="2020-06" db="EMBL/GenBank/DDBJ databases">
        <authorList>
            <person name="Li T."/>
            <person name="Hu X."/>
            <person name="Zhang T."/>
            <person name="Song X."/>
            <person name="Zhang H."/>
            <person name="Dai N."/>
            <person name="Sheng W."/>
            <person name="Hou X."/>
            <person name="Wei L."/>
        </authorList>
    </citation>
    <scope>NUCLEOTIDE SEQUENCE</scope>
    <source>
        <strain evidence="7">KEN1</strain>
        <tissue evidence="7">Leaf</tissue>
    </source>
</reference>
<dbReference type="GO" id="GO:0005975">
    <property type="term" value="P:carbohydrate metabolic process"/>
    <property type="evidence" value="ECO:0007669"/>
    <property type="project" value="InterPro"/>
</dbReference>
<dbReference type="PANTHER" id="PTHR10353">
    <property type="entry name" value="GLYCOSYL HYDROLASE"/>
    <property type="match status" value="1"/>
</dbReference>
<gene>
    <name evidence="7" type="ORF">Slati_3618700</name>
</gene>
<dbReference type="GO" id="GO:0008422">
    <property type="term" value="F:beta-glucosidase activity"/>
    <property type="evidence" value="ECO:0007669"/>
    <property type="project" value="UniProtKB-ARBA"/>
</dbReference>
<dbReference type="PANTHER" id="PTHR10353:SF137">
    <property type="entry name" value="MYROSINASE 3-RELATED"/>
    <property type="match status" value="1"/>
</dbReference>
<dbReference type="Pfam" id="PF07727">
    <property type="entry name" value="RVT_2"/>
    <property type="match status" value="1"/>
</dbReference>
<dbReference type="SUPFAM" id="SSF51445">
    <property type="entry name" value="(Trans)glycosidases"/>
    <property type="match status" value="1"/>
</dbReference>
<dbReference type="InterPro" id="IPR001360">
    <property type="entry name" value="Glyco_hydro_1"/>
</dbReference>
<reference evidence="7" key="2">
    <citation type="journal article" date="2024" name="Plant">
        <title>Genomic evolution and insights into agronomic trait innovations of Sesamum species.</title>
        <authorList>
            <person name="Miao H."/>
            <person name="Wang L."/>
            <person name="Qu L."/>
            <person name="Liu H."/>
            <person name="Sun Y."/>
            <person name="Le M."/>
            <person name="Wang Q."/>
            <person name="Wei S."/>
            <person name="Zheng Y."/>
            <person name="Lin W."/>
            <person name="Duan Y."/>
            <person name="Cao H."/>
            <person name="Xiong S."/>
            <person name="Wang X."/>
            <person name="Wei L."/>
            <person name="Li C."/>
            <person name="Ma Q."/>
            <person name="Ju M."/>
            <person name="Zhao R."/>
            <person name="Li G."/>
            <person name="Mu C."/>
            <person name="Tian Q."/>
            <person name="Mei H."/>
            <person name="Zhang T."/>
            <person name="Gao T."/>
            <person name="Zhang H."/>
        </authorList>
    </citation>
    <scope>NUCLEOTIDE SEQUENCE</scope>
    <source>
        <strain evidence="7">KEN1</strain>
    </source>
</reference>
<dbReference type="EMBL" id="JACGWN010000013">
    <property type="protein sequence ID" value="KAL0410290.1"/>
    <property type="molecule type" value="Genomic_DNA"/>
</dbReference>
<comment type="similarity">
    <text evidence="1 5">Belongs to the glycosyl hydrolase 1 family.</text>
</comment>
<sequence>MANNGAGSQVARYVGGKLTRHDFPPDFIFGGATSAYQVEGAYAQDGRSLSNWDVFALQRPGKIVDGSNGCVAIDNYNRFKEDVALMKKLGLDSYRFSIAWSRVLPGGRLSGGINKEGIKFYNDLINLLLSQGIEPCVTIFHFDVPQCLEEEYGGFLSPKILQDFAEYAELCFFEFGDRVKFWVTQNEPVTFTKNGYVVGSFPPGHGSTSAQPTENNAVGFRCARGVDTTCHGGDAGTEPYIVAHHLIIAHAIAVDIYRKNYQAVQGGKIGVTNMSGWFDPYSDAPADIEAASRAIDFMWGWFVAPIVTGDYPPVMRERVGDRLPTFTPEQAKLVKGSYDFIGMNYYTTYWAAYKPTPPGTKPTYVTDQELEFFTVRNGVPIGEQAGSDWLYIVPYGIRNLLVHTKNKYNDPIIYITENGVDEKNDRSATITTALKDDIRIKFHQEHLAYLKEAIDVGVRLKGYYVWALFDNYEWSEGYSVRFGMYYVDYVNGITHQRSCPHTPQQNGIVERKHKHLVNDVLLTGDSLDSLSSVKKYLDDLFTIKDLGPAKFFMGLELARFSHGTSLTQRKYLLDIIRDCHLDDAKPAATPLPAGIKFDATFGLVPDRYRRLIGRLLYLGFSRLGISFPVQQLSQFIPHPREPHWDAAILLVRYLKGTSSLGLFFAAGSPLTLSAFSDSDWASCLDTRCSVTGYCIFLGGSLVS</sequence>
<proteinExistence type="inferred from homology"/>
<protein>
    <submittedName>
        <fullName evidence="7">Oleuropein beta-glucosidase</fullName>
    </submittedName>
</protein>
<keyword evidence="3" id="KW-0378">Hydrolase</keyword>
<dbReference type="Gene3D" id="3.20.20.80">
    <property type="entry name" value="Glycosidases"/>
    <property type="match status" value="1"/>
</dbReference>
<evidence type="ECO:0000313" key="7">
    <source>
        <dbReference type="EMBL" id="KAL0410290.1"/>
    </source>
</evidence>
<evidence type="ECO:0000256" key="1">
    <source>
        <dbReference type="ARBA" id="ARBA00010838"/>
    </source>
</evidence>
<evidence type="ECO:0000256" key="2">
    <source>
        <dbReference type="ARBA" id="ARBA00022589"/>
    </source>
</evidence>